<accession>A0A0C3IHU3</accession>
<evidence type="ECO:0000313" key="1">
    <source>
        <dbReference type="EMBL" id="KIN96602.1"/>
    </source>
</evidence>
<proteinExistence type="predicted"/>
<reference evidence="2" key="2">
    <citation type="submission" date="2015-01" db="EMBL/GenBank/DDBJ databases">
        <title>Evolutionary Origins and Diversification of the Mycorrhizal Mutualists.</title>
        <authorList>
            <consortium name="DOE Joint Genome Institute"/>
            <consortium name="Mycorrhizal Genomics Consortium"/>
            <person name="Kohler A."/>
            <person name="Kuo A."/>
            <person name="Nagy L.G."/>
            <person name="Floudas D."/>
            <person name="Copeland A."/>
            <person name="Barry K.W."/>
            <person name="Cichocki N."/>
            <person name="Veneault-Fourrey C."/>
            <person name="LaButti K."/>
            <person name="Lindquist E.A."/>
            <person name="Lipzen A."/>
            <person name="Lundell T."/>
            <person name="Morin E."/>
            <person name="Murat C."/>
            <person name="Riley R."/>
            <person name="Ohm R."/>
            <person name="Sun H."/>
            <person name="Tunlid A."/>
            <person name="Henrissat B."/>
            <person name="Grigoriev I.V."/>
            <person name="Hibbett D.S."/>
            <person name="Martin F."/>
        </authorList>
    </citation>
    <scope>NUCLEOTIDE SEQUENCE [LARGE SCALE GENOMIC DNA]</scope>
    <source>
        <strain evidence="2">Marx 270</strain>
    </source>
</reference>
<reference evidence="1 2" key="1">
    <citation type="submission" date="2014-04" db="EMBL/GenBank/DDBJ databases">
        <authorList>
            <consortium name="DOE Joint Genome Institute"/>
            <person name="Kuo A."/>
            <person name="Kohler A."/>
            <person name="Costa M.D."/>
            <person name="Nagy L.G."/>
            <person name="Floudas D."/>
            <person name="Copeland A."/>
            <person name="Barry K.W."/>
            <person name="Cichocki N."/>
            <person name="Veneault-Fourrey C."/>
            <person name="LaButti K."/>
            <person name="Lindquist E.A."/>
            <person name="Lipzen A."/>
            <person name="Lundell T."/>
            <person name="Morin E."/>
            <person name="Murat C."/>
            <person name="Sun H."/>
            <person name="Tunlid A."/>
            <person name="Henrissat B."/>
            <person name="Grigoriev I.V."/>
            <person name="Hibbett D.S."/>
            <person name="Martin F."/>
            <person name="Nordberg H.P."/>
            <person name="Cantor M.N."/>
            <person name="Hua S.X."/>
        </authorList>
    </citation>
    <scope>NUCLEOTIDE SEQUENCE [LARGE SCALE GENOMIC DNA]</scope>
    <source>
        <strain evidence="1 2">Marx 270</strain>
    </source>
</reference>
<evidence type="ECO:0000313" key="2">
    <source>
        <dbReference type="Proteomes" id="UP000054217"/>
    </source>
</evidence>
<dbReference type="AlphaFoldDB" id="A0A0C3IHU3"/>
<dbReference type="InParanoid" id="A0A0C3IHU3"/>
<dbReference type="Proteomes" id="UP000054217">
    <property type="component" value="Unassembled WGS sequence"/>
</dbReference>
<dbReference type="HOGENOM" id="CLU_119169_0_0_1"/>
<organism evidence="1 2">
    <name type="scientific">Pisolithus tinctorius Marx 270</name>
    <dbReference type="NCBI Taxonomy" id="870435"/>
    <lineage>
        <taxon>Eukaryota</taxon>
        <taxon>Fungi</taxon>
        <taxon>Dikarya</taxon>
        <taxon>Basidiomycota</taxon>
        <taxon>Agaricomycotina</taxon>
        <taxon>Agaricomycetes</taxon>
        <taxon>Agaricomycetidae</taxon>
        <taxon>Boletales</taxon>
        <taxon>Sclerodermatineae</taxon>
        <taxon>Pisolithaceae</taxon>
        <taxon>Pisolithus</taxon>
    </lineage>
</organism>
<sequence>MSQTLGVGLLEHIYTAILDALEDETHGIHDAGCARRVDIHVTLQEIKALQTKLDATDDEDEQRALEEDVTGMILWFSWCGILSEVVNYIRRERDSKTPDSGDRFRQGLREIADIIKKTTPYDDHDDDLGHLKRIMFDASTGVSKQRLWLAARAAEKAKWLSNPAALRTCDQSKQPEMTSSD</sequence>
<name>A0A0C3IHU3_PISTI</name>
<keyword evidence="2" id="KW-1185">Reference proteome</keyword>
<dbReference type="OrthoDB" id="2700051at2759"/>
<protein>
    <submittedName>
        <fullName evidence="1">Uncharacterized protein</fullName>
    </submittedName>
</protein>
<dbReference type="EMBL" id="KN832043">
    <property type="protein sequence ID" value="KIN96602.1"/>
    <property type="molecule type" value="Genomic_DNA"/>
</dbReference>
<gene>
    <name evidence="1" type="ORF">M404DRAFT_33081</name>
</gene>